<comment type="caution">
    <text evidence="2">The sequence shown here is derived from an EMBL/GenBank/DDBJ whole genome shotgun (WGS) entry which is preliminary data.</text>
</comment>
<feature type="transmembrane region" description="Helical" evidence="1">
    <location>
        <begin position="119"/>
        <end position="138"/>
    </location>
</feature>
<dbReference type="Pfam" id="PF17197">
    <property type="entry name" value="DUF5134"/>
    <property type="match status" value="1"/>
</dbReference>
<feature type="transmembrane region" description="Helical" evidence="1">
    <location>
        <begin position="20"/>
        <end position="43"/>
    </location>
</feature>
<feature type="transmembrane region" description="Helical" evidence="1">
    <location>
        <begin position="150"/>
        <end position="170"/>
    </location>
</feature>
<evidence type="ECO:0000256" key="1">
    <source>
        <dbReference type="SAM" id="Phobius"/>
    </source>
</evidence>
<reference evidence="2 3" key="1">
    <citation type="submission" date="2022-04" db="EMBL/GenBank/DDBJ databases">
        <title>Genome diversity in the genus Frankia.</title>
        <authorList>
            <person name="Carlos-Shanley C."/>
            <person name="Hahn D."/>
        </authorList>
    </citation>
    <scope>NUCLEOTIDE SEQUENCE [LARGE SCALE GENOMIC DNA]</scope>
    <source>
        <strain evidence="2 3">Ag45/Mut15</strain>
    </source>
</reference>
<keyword evidence="1" id="KW-0472">Membrane</keyword>
<gene>
    <name evidence="2" type="ORF">MXD59_17080</name>
</gene>
<keyword evidence="3" id="KW-1185">Reference proteome</keyword>
<dbReference type="EMBL" id="JALKFT010000017">
    <property type="protein sequence ID" value="MCK9877464.1"/>
    <property type="molecule type" value="Genomic_DNA"/>
</dbReference>
<proteinExistence type="predicted"/>
<organism evidence="2 3">
    <name type="scientific">Frankia umida</name>
    <dbReference type="NCBI Taxonomy" id="573489"/>
    <lineage>
        <taxon>Bacteria</taxon>
        <taxon>Bacillati</taxon>
        <taxon>Actinomycetota</taxon>
        <taxon>Actinomycetes</taxon>
        <taxon>Frankiales</taxon>
        <taxon>Frankiaceae</taxon>
        <taxon>Frankia</taxon>
    </lineage>
</organism>
<evidence type="ECO:0000313" key="3">
    <source>
        <dbReference type="Proteomes" id="UP001201873"/>
    </source>
</evidence>
<accession>A0ABT0K1Q7</accession>
<keyword evidence="1" id="KW-0812">Transmembrane</keyword>
<keyword evidence="1" id="KW-1133">Transmembrane helix</keyword>
<feature type="transmembrane region" description="Helical" evidence="1">
    <location>
        <begin position="90"/>
        <end position="112"/>
    </location>
</feature>
<name>A0ABT0K1Q7_9ACTN</name>
<sequence>MVGPRVHTPVNHDHLTRSATGLPTSVAVLAAVLAGIVGLYHAARLLGPVAGRVVGGRPRFVPAETGHTIVAAGMVVMFVGPAGWWRSPAFALGFAGIALVFLTLVVTGPACCEPARWSCCSMLVVESLAMACMARAGQWPMAEFGMAGDLSGWFIVVFAVSAASALVGSLPRRAWAWMRARPLSAGPVLPAAVPITPAASRLVMAAAMLVMLV</sequence>
<dbReference type="RefSeq" id="WP_248825703.1">
    <property type="nucleotide sequence ID" value="NZ_JALKFT010000017.1"/>
</dbReference>
<feature type="transmembrane region" description="Helical" evidence="1">
    <location>
        <begin position="64"/>
        <end position="84"/>
    </location>
</feature>
<protein>
    <submittedName>
        <fullName evidence="2">DUF5134 domain-containing protein</fullName>
    </submittedName>
</protein>
<dbReference type="InterPro" id="IPR033458">
    <property type="entry name" value="DUF5134"/>
</dbReference>
<evidence type="ECO:0000313" key="2">
    <source>
        <dbReference type="EMBL" id="MCK9877464.1"/>
    </source>
</evidence>
<dbReference type="Proteomes" id="UP001201873">
    <property type="component" value="Unassembled WGS sequence"/>
</dbReference>